<evidence type="ECO:0000256" key="3">
    <source>
        <dbReference type="ARBA" id="ARBA00022737"/>
    </source>
</evidence>
<comment type="subcellular location">
    <subcellularLocation>
        <location evidence="1">Nucleus</location>
    </subcellularLocation>
</comment>
<reference evidence="9 10" key="1">
    <citation type="submission" date="2022-05" db="EMBL/GenBank/DDBJ databases">
        <title>A multi-omics perspective on studying reproductive biology in Daphnia sinensis.</title>
        <authorList>
            <person name="Jia J."/>
        </authorList>
    </citation>
    <scope>NUCLEOTIDE SEQUENCE [LARGE SCALE GENOMIC DNA]</scope>
    <source>
        <strain evidence="9 10">WSL</strain>
    </source>
</reference>
<evidence type="ECO:0000256" key="6">
    <source>
        <dbReference type="PROSITE-ProRule" id="PRU00221"/>
    </source>
</evidence>
<feature type="repeat" description="WD" evidence="6">
    <location>
        <begin position="376"/>
        <end position="410"/>
    </location>
</feature>
<dbReference type="Gene3D" id="2.130.10.10">
    <property type="entry name" value="YVTN repeat-like/Quinoprotein amine dehydrogenase"/>
    <property type="match status" value="1"/>
</dbReference>
<evidence type="ECO:0000256" key="4">
    <source>
        <dbReference type="ARBA" id="ARBA00023242"/>
    </source>
</evidence>
<sequence>MSDKEEAMDDSVRCNDEEMKAEDDDSECYENENLDEESDSDAEDDDNDSQDDGDVVEEDVSEGPQQTYLPGKPLEEGEELVCDENAYLMFHKANTGAPCLSFDIIPDGLGAERTDFPHTAYLLSGTQASTEFTNRLIVMKMSNMQKTQPESDSEDSDEEDEESTMKPDLECAIIHHQGSVNRVRMCVVGDKPLAASWSETGKVHLWDLTHPLKAVNDPVLLRAYVENKESPRPLFTFKGHTTEGFAMDWSVPMPGVLATGDCKKNIHIWKPSEGGLWVVDQRPLVGHNASVEDLQWSPNEPNVLASCSVDRSIRIWDTRVQPNKACMLTAADAHENDINVINWNKREPFILSGGDDGKLHVWDLRQFQAGTPVATFKHHTAPITSVEWHPTDSTVFASAGADDQIALWDLALEKDEEVNGSNVDPELADLPPQLLFIHQGQKEIKELHWHPQIPGMVISTAITGFNIFKTISV</sequence>
<evidence type="ECO:0000313" key="10">
    <source>
        <dbReference type="Proteomes" id="UP000820818"/>
    </source>
</evidence>
<feature type="compositionally biased region" description="Acidic residues" evidence="7">
    <location>
        <begin position="19"/>
        <end position="61"/>
    </location>
</feature>
<gene>
    <name evidence="9" type="ORF">GHT06_010340</name>
</gene>
<feature type="region of interest" description="Disordered" evidence="7">
    <location>
        <begin position="1"/>
        <end position="75"/>
    </location>
</feature>
<dbReference type="InterPro" id="IPR001680">
    <property type="entry name" value="WD40_rpt"/>
</dbReference>
<feature type="repeat" description="WD" evidence="6">
    <location>
        <begin position="284"/>
        <end position="319"/>
    </location>
</feature>
<dbReference type="PANTHER" id="PTHR45903:SF1">
    <property type="entry name" value="GLUTAMATE-RICH WD REPEAT-CONTAINING PROTEIN 1"/>
    <property type="match status" value="1"/>
</dbReference>
<feature type="region of interest" description="Disordered" evidence="7">
    <location>
        <begin position="143"/>
        <end position="166"/>
    </location>
</feature>
<dbReference type="PRINTS" id="PR00320">
    <property type="entry name" value="GPROTEINBRPT"/>
</dbReference>
<evidence type="ECO:0000256" key="5">
    <source>
        <dbReference type="ARBA" id="ARBA00040876"/>
    </source>
</evidence>
<accession>A0AAD5LHI8</accession>
<dbReference type="GO" id="GO:0042254">
    <property type="term" value="P:ribosome biogenesis"/>
    <property type="evidence" value="ECO:0007669"/>
    <property type="project" value="TreeGrafter"/>
</dbReference>
<dbReference type="GO" id="GO:0005730">
    <property type="term" value="C:nucleolus"/>
    <property type="evidence" value="ECO:0007669"/>
    <property type="project" value="TreeGrafter"/>
</dbReference>
<dbReference type="EMBL" id="WJBH02000002">
    <property type="protein sequence ID" value="KAI9562885.1"/>
    <property type="molecule type" value="Genomic_DNA"/>
</dbReference>
<dbReference type="InterPro" id="IPR036322">
    <property type="entry name" value="WD40_repeat_dom_sf"/>
</dbReference>
<keyword evidence="3" id="KW-0677">Repeat</keyword>
<evidence type="ECO:0000313" key="9">
    <source>
        <dbReference type="EMBL" id="KAI9562885.1"/>
    </source>
</evidence>
<keyword evidence="2 6" id="KW-0853">WD repeat</keyword>
<feature type="compositionally biased region" description="Basic and acidic residues" evidence="7">
    <location>
        <begin position="1"/>
        <end position="18"/>
    </location>
</feature>
<feature type="repeat" description="WD" evidence="6">
    <location>
        <begin position="331"/>
        <end position="365"/>
    </location>
</feature>
<dbReference type="InterPro" id="IPR022052">
    <property type="entry name" value="Histone-bd_RBBP4-like_N"/>
</dbReference>
<dbReference type="Pfam" id="PF12265">
    <property type="entry name" value="CAF1C_H4-bd"/>
    <property type="match status" value="1"/>
</dbReference>
<dbReference type="AlphaFoldDB" id="A0AAD5LHI8"/>
<evidence type="ECO:0000259" key="8">
    <source>
        <dbReference type="Pfam" id="PF12265"/>
    </source>
</evidence>
<feature type="compositionally biased region" description="Acidic residues" evidence="7">
    <location>
        <begin position="151"/>
        <end position="162"/>
    </location>
</feature>
<name>A0AAD5LHI8_9CRUS</name>
<dbReference type="PROSITE" id="PS00678">
    <property type="entry name" value="WD_REPEATS_1"/>
    <property type="match status" value="2"/>
</dbReference>
<keyword evidence="10" id="KW-1185">Reference proteome</keyword>
<proteinExistence type="predicted"/>
<organism evidence="9 10">
    <name type="scientific">Daphnia sinensis</name>
    <dbReference type="NCBI Taxonomy" id="1820382"/>
    <lineage>
        <taxon>Eukaryota</taxon>
        <taxon>Metazoa</taxon>
        <taxon>Ecdysozoa</taxon>
        <taxon>Arthropoda</taxon>
        <taxon>Crustacea</taxon>
        <taxon>Branchiopoda</taxon>
        <taxon>Diplostraca</taxon>
        <taxon>Cladocera</taxon>
        <taxon>Anomopoda</taxon>
        <taxon>Daphniidae</taxon>
        <taxon>Daphnia</taxon>
        <taxon>Daphnia similis group</taxon>
    </lineage>
</organism>
<comment type="caution">
    <text evidence="9">The sequence shown here is derived from an EMBL/GenBank/DDBJ whole genome shotgun (WGS) entry which is preliminary data.</text>
</comment>
<evidence type="ECO:0000256" key="1">
    <source>
        <dbReference type="ARBA" id="ARBA00004123"/>
    </source>
</evidence>
<keyword evidence="4" id="KW-0539">Nucleus</keyword>
<dbReference type="PANTHER" id="PTHR45903">
    <property type="entry name" value="GLUTAMATE-RICH WD REPEAT-CONTAINING PROTEIN 1"/>
    <property type="match status" value="1"/>
</dbReference>
<evidence type="ECO:0000256" key="2">
    <source>
        <dbReference type="ARBA" id="ARBA00022574"/>
    </source>
</evidence>
<dbReference type="Proteomes" id="UP000820818">
    <property type="component" value="Linkage Group LG2"/>
</dbReference>
<protein>
    <recommendedName>
        <fullName evidence="5">Glutamate-rich WD repeat-containing protein 1</fullName>
    </recommendedName>
</protein>
<dbReference type="InterPro" id="IPR051972">
    <property type="entry name" value="Glutamate-rich_WD_repeat"/>
</dbReference>
<dbReference type="SUPFAM" id="SSF50978">
    <property type="entry name" value="WD40 repeat-like"/>
    <property type="match status" value="1"/>
</dbReference>
<evidence type="ECO:0000256" key="7">
    <source>
        <dbReference type="SAM" id="MobiDB-lite"/>
    </source>
</evidence>
<dbReference type="SMART" id="SM00320">
    <property type="entry name" value="WD40"/>
    <property type="match status" value="5"/>
</dbReference>
<dbReference type="InterPro" id="IPR020472">
    <property type="entry name" value="WD40_PAC1"/>
</dbReference>
<dbReference type="PROSITE" id="PS50082">
    <property type="entry name" value="WD_REPEATS_2"/>
    <property type="match status" value="3"/>
</dbReference>
<dbReference type="InterPro" id="IPR019775">
    <property type="entry name" value="WD40_repeat_CS"/>
</dbReference>
<dbReference type="InterPro" id="IPR015943">
    <property type="entry name" value="WD40/YVTN_repeat-like_dom_sf"/>
</dbReference>
<dbReference type="PROSITE" id="PS50294">
    <property type="entry name" value="WD_REPEATS_REGION"/>
    <property type="match status" value="3"/>
</dbReference>
<dbReference type="Pfam" id="PF00400">
    <property type="entry name" value="WD40"/>
    <property type="match status" value="3"/>
</dbReference>
<feature type="domain" description="Histone-binding protein RBBP4-like N-terminal" evidence="8">
    <location>
        <begin position="78"/>
        <end position="144"/>
    </location>
</feature>